<protein>
    <recommendedName>
        <fullName evidence="4">AdoMet activation domain-containing protein</fullName>
    </recommendedName>
</protein>
<dbReference type="OrthoDB" id="5422674at2"/>
<reference evidence="2 3" key="1">
    <citation type="submission" date="2019-10" db="EMBL/GenBank/DDBJ databases">
        <title>A soil myxobacterium in the family Polyangiaceae.</title>
        <authorList>
            <person name="Li Y."/>
            <person name="Wang J."/>
        </authorList>
    </citation>
    <scope>NUCLEOTIDE SEQUENCE [LARGE SCALE GENOMIC DNA]</scope>
    <source>
        <strain evidence="2 3">DSM 14734</strain>
    </source>
</reference>
<feature type="region of interest" description="Disordered" evidence="1">
    <location>
        <begin position="215"/>
        <end position="235"/>
    </location>
</feature>
<keyword evidence="3" id="KW-1185">Reference proteome</keyword>
<dbReference type="AlphaFoldDB" id="A0A6N7Q396"/>
<accession>A0A6N7Q396</accession>
<dbReference type="SUPFAM" id="SSF56507">
    <property type="entry name" value="Methionine synthase activation domain-like"/>
    <property type="match status" value="1"/>
</dbReference>
<proteinExistence type="predicted"/>
<dbReference type="Gene3D" id="3.40.109.40">
    <property type="match status" value="1"/>
</dbReference>
<dbReference type="RefSeq" id="WP_153824467.1">
    <property type="nucleotide sequence ID" value="NZ_WJIE01000020.1"/>
</dbReference>
<comment type="caution">
    <text evidence="2">The sequence shown here is derived from an EMBL/GenBank/DDBJ whole genome shotgun (WGS) entry which is preliminary data.</text>
</comment>
<dbReference type="GO" id="GO:0008705">
    <property type="term" value="F:methionine synthase activity"/>
    <property type="evidence" value="ECO:0007669"/>
    <property type="project" value="InterPro"/>
</dbReference>
<organism evidence="2 3">
    <name type="scientific">Polyangium spumosum</name>
    <dbReference type="NCBI Taxonomy" id="889282"/>
    <lineage>
        <taxon>Bacteria</taxon>
        <taxon>Pseudomonadati</taxon>
        <taxon>Myxococcota</taxon>
        <taxon>Polyangia</taxon>
        <taxon>Polyangiales</taxon>
        <taxon>Polyangiaceae</taxon>
        <taxon>Polyangium</taxon>
    </lineage>
</organism>
<dbReference type="InterPro" id="IPR037010">
    <property type="entry name" value="VitB12-dep_Met_synth_activ_sf"/>
</dbReference>
<dbReference type="Proteomes" id="UP000440224">
    <property type="component" value="Unassembled WGS sequence"/>
</dbReference>
<name>A0A6N7Q396_9BACT</name>
<sequence>MRLLGRRVIVVRGAVPAPDEREVLRALRVPHAARLADIEERGVREAIELARRRALVMATFEGVFRTAEVERVDEDEVVVRGAPPGLLRSPVLARRFARAREVALTAVTLGERWDEALDELARRGEPAEAWFLDMLGTYLVDRAARVVEARVEADLARAGLARAGRYRPGYEGFPLEAQSALCQVVEASRIGVTANEAMSLWPRKSVTTVVGFGAREDGRAPEDEGDPVVAGAKSS</sequence>
<evidence type="ECO:0000313" key="3">
    <source>
        <dbReference type="Proteomes" id="UP000440224"/>
    </source>
</evidence>
<evidence type="ECO:0008006" key="4">
    <source>
        <dbReference type="Google" id="ProtNLM"/>
    </source>
</evidence>
<evidence type="ECO:0000256" key="1">
    <source>
        <dbReference type="SAM" id="MobiDB-lite"/>
    </source>
</evidence>
<evidence type="ECO:0000313" key="2">
    <source>
        <dbReference type="EMBL" id="MRG97686.1"/>
    </source>
</evidence>
<dbReference type="EMBL" id="WJIE01000020">
    <property type="protein sequence ID" value="MRG97686.1"/>
    <property type="molecule type" value="Genomic_DNA"/>
</dbReference>
<gene>
    <name evidence="2" type="ORF">GF068_38050</name>
</gene>